<dbReference type="InterPro" id="IPR041183">
    <property type="entry name" value="Cyclophilin-like"/>
</dbReference>
<dbReference type="AlphaFoldDB" id="A0A561SY70"/>
<dbReference type="Gene3D" id="2.40.100.20">
    <property type="match status" value="1"/>
</dbReference>
<dbReference type="SUPFAM" id="SSF50891">
    <property type="entry name" value="Cyclophilin-like"/>
    <property type="match status" value="1"/>
</dbReference>
<evidence type="ECO:0000259" key="1">
    <source>
        <dbReference type="Pfam" id="PF18050"/>
    </source>
</evidence>
<feature type="domain" description="Cyclophilin-like" evidence="1">
    <location>
        <begin position="94"/>
        <end position="205"/>
    </location>
</feature>
<evidence type="ECO:0000313" key="3">
    <source>
        <dbReference type="Proteomes" id="UP000321261"/>
    </source>
</evidence>
<organism evidence="2 3">
    <name type="scientific">Pseudonocardia hierapolitana</name>
    <dbReference type="NCBI Taxonomy" id="1128676"/>
    <lineage>
        <taxon>Bacteria</taxon>
        <taxon>Bacillati</taxon>
        <taxon>Actinomycetota</taxon>
        <taxon>Actinomycetes</taxon>
        <taxon>Pseudonocardiales</taxon>
        <taxon>Pseudonocardiaceae</taxon>
        <taxon>Pseudonocardia</taxon>
    </lineage>
</organism>
<dbReference type="EMBL" id="VIWU01000001">
    <property type="protein sequence ID" value="TWF79807.1"/>
    <property type="molecule type" value="Genomic_DNA"/>
</dbReference>
<comment type="caution">
    <text evidence="2">The sequence shown here is derived from an EMBL/GenBank/DDBJ whole genome shotgun (WGS) entry which is preliminary data.</text>
</comment>
<evidence type="ECO:0000313" key="2">
    <source>
        <dbReference type="EMBL" id="TWF79807.1"/>
    </source>
</evidence>
<name>A0A561SY70_9PSEU</name>
<dbReference type="Proteomes" id="UP000321261">
    <property type="component" value="Unassembled WGS sequence"/>
</dbReference>
<keyword evidence="3" id="KW-1185">Reference proteome</keyword>
<sequence length="212" mass="21330">MHTVVHAIDGTTQAADLGCTDSAPIASDFLPARRTRVLGTVSTTCTPWTGRAVGVTAVAVAVAVLVGCATAGGTTDPAAAIPAPPVSGMQVVLRAGGHAVGATLADTPAARELAGMLPLTVELTDAWGQAKTGRLPHPVTAEGAARTVQPVPGGIYYWPDTATLAVYYDDIGQSVPPPGLIHLGAVATGMDRITDAGSDVTVRIERSAAAHP</sequence>
<dbReference type="Pfam" id="PF18050">
    <property type="entry name" value="Cyclophil_like2"/>
    <property type="match status" value="1"/>
</dbReference>
<proteinExistence type="predicted"/>
<accession>A0A561SY70</accession>
<reference evidence="2 3" key="1">
    <citation type="submission" date="2019-06" db="EMBL/GenBank/DDBJ databases">
        <title>Sequencing the genomes of 1000 actinobacteria strains.</title>
        <authorList>
            <person name="Klenk H.-P."/>
        </authorList>
    </citation>
    <scope>NUCLEOTIDE SEQUENCE [LARGE SCALE GENOMIC DNA]</scope>
    <source>
        <strain evidence="2 3">DSM 45671</strain>
    </source>
</reference>
<dbReference type="InterPro" id="IPR029000">
    <property type="entry name" value="Cyclophilin-like_dom_sf"/>
</dbReference>
<protein>
    <recommendedName>
        <fullName evidence="1">Cyclophilin-like domain-containing protein</fullName>
    </recommendedName>
</protein>
<gene>
    <name evidence="2" type="ORF">FHX44_115742</name>
</gene>